<reference evidence="3 4" key="1">
    <citation type="journal article" date="2012" name="Eukaryot. Cell">
        <title>Genome sequence of the fungus Glarea lozoyensis: the first genome sequence of a species from the Helotiaceae family.</title>
        <authorList>
            <person name="Youssar L."/>
            <person name="Gruening B.A."/>
            <person name="Erxleben A."/>
            <person name="Guenther S."/>
            <person name="Huettel W."/>
        </authorList>
    </citation>
    <scope>NUCLEOTIDE SEQUENCE [LARGE SCALE GENOMIC DNA]</scope>
    <source>
        <strain evidence="4">ATCC 74030 / MF5533</strain>
    </source>
</reference>
<dbReference type="PANTHER" id="PTHR43751:SF3">
    <property type="entry name" value="SULFATASE N-TERMINAL DOMAIN-CONTAINING PROTEIN"/>
    <property type="match status" value="1"/>
</dbReference>
<feature type="region of interest" description="Disordered" evidence="1">
    <location>
        <begin position="49"/>
        <end position="80"/>
    </location>
</feature>
<organism evidence="3 4">
    <name type="scientific">Glarea lozoyensis (strain ATCC 74030 / MF5533)</name>
    <dbReference type="NCBI Taxonomy" id="1104152"/>
    <lineage>
        <taxon>Eukaryota</taxon>
        <taxon>Fungi</taxon>
        <taxon>Dikarya</taxon>
        <taxon>Ascomycota</taxon>
        <taxon>Pezizomycotina</taxon>
        <taxon>Leotiomycetes</taxon>
        <taxon>Helotiales</taxon>
        <taxon>Helotiaceae</taxon>
        <taxon>Glarea</taxon>
    </lineage>
</organism>
<sequence>MCFGSLSDFPGWEPKVNRTFDKHLERPSWLPEEPMHGFERWYNESLFEGPHGRKGHHDHGGPPRGPGRRPPPRHRDGYFSKGINYDPITDPLRLSNLDQGLIDSIAATLKEHKVAIKHVVLLSLECTRKDAFPFKKGSHIHDVIMKSQSSNFTAAEVNNQLAELTRNAEILTGETSGFGIGGPEYSSARAGNWRNLNKDNGGINVQGALTGSTSSFKSSLGSHCGVHPLPVDFTVEARQQIYQPCLPSILALFNQNKDGYNKERPGIGGRKFRRESMEDRPWKSISVQSITDQYDHQDILYDHMGFEETIVKETLLAPSAPHIPVEKEINYFGFAETQIKPYLRDIFEAAESKNERVFLSHFTSTTHHPWALPESFGASIDYVQPSRWHGEGPLNKYLNTIRYQDEWIGEVMDLLEDVGVADETLVVMKDTEIANNLVHQYEGQSLIRPFVTKKRGRQAWNVGVLNAGGAVLSVSSAAVPYRLVLPVCKNGVYRFTDVSKDPNELNPIEEFSVEALSKKVSKTYTEEGEEVGQWVGDAAKVGKWWVLEQRRRWRFGGAALQNDRKSDEMEGMGKTVKKHWWET</sequence>
<evidence type="ECO:0000313" key="4">
    <source>
        <dbReference type="Proteomes" id="UP000005446"/>
    </source>
</evidence>
<dbReference type="InterPro" id="IPR017850">
    <property type="entry name" value="Alkaline_phosphatase_core_sf"/>
</dbReference>
<dbReference type="PANTHER" id="PTHR43751">
    <property type="entry name" value="SULFATASE"/>
    <property type="match status" value="1"/>
</dbReference>
<keyword evidence="4" id="KW-1185">Reference proteome</keyword>
<accession>H0ELR0</accession>
<protein>
    <recommendedName>
        <fullName evidence="2">Sulfatase N-terminal domain-containing protein</fullName>
    </recommendedName>
</protein>
<dbReference type="Pfam" id="PF00884">
    <property type="entry name" value="Sulfatase"/>
    <property type="match status" value="1"/>
</dbReference>
<evidence type="ECO:0000256" key="1">
    <source>
        <dbReference type="SAM" id="MobiDB-lite"/>
    </source>
</evidence>
<dbReference type="HOGENOM" id="CLU_016056_1_0_1"/>
<proteinExistence type="predicted"/>
<dbReference type="AlphaFoldDB" id="H0ELR0"/>
<dbReference type="Gene3D" id="3.40.720.10">
    <property type="entry name" value="Alkaline Phosphatase, subunit A"/>
    <property type="match status" value="1"/>
</dbReference>
<dbReference type="InParanoid" id="H0ELR0"/>
<dbReference type="InterPro" id="IPR000917">
    <property type="entry name" value="Sulfatase_N"/>
</dbReference>
<evidence type="ECO:0000259" key="2">
    <source>
        <dbReference type="Pfam" id="PF00884"/>
    </source>
</evidence>
<dbReference type="InterPro" id="IPR052701">
    <property type="entry name" value="GAG_Ulvan_Degrading_Sulfatases"/>
</dbReference>
<dbReference type="OrthoDB" id="103349at2759"/>
<feature type="domain" description="Sulfatase N-terminal" evidence="2">
    <location>
        <begin position="331"/>
        <end position="428"/>
    </location>
</feature>
<name>H0ELR0_GLAL7</name>
<dbReference type="SUPFAM" id="SSF53649">
    <property type="entry name" value="Alkaline phosphatase-like"/>
    <property type="match status" value="1"/>
</dbReference>
<gene>
    <name evidence="3" type="ORF">M7I_3529</name>
</gene>
<comment type="caution">
    <text evidence="3">The sequence shown here is derived from an EMBL/GenBank/DDBJ whole genome shotgun (WGS) entry which is preliminary data.</text>
</comment>
<dbReference type="EMBL" id="AGUE01000080">
    <property type="protein sequence ID" value="EHL00447.1"/>
    <property type="molecule type" value="Genomic_DNA"/>
</dbReference>
<evidence type="ECO:0000313" key="3">
    <source>
        <dbReference type="EMBL" id="EHL00447.1"/>
    </source>
</evidence>
<dbReference type="Proteomes" id="UP000005446">
    <property type="component" value="Unassembled WGS sequence"/>
</dbReference>